<evidence type="ECO:0000313" key="3">
    <source>
        <dbReference type="Proteomes" id="UP000034704"/>
    </source>
</evidence>
<reference evidence="2 3" key="1">
    <citation type="journal article" date="2015" name="Nature">
        <title>rRNA introns, odd ribosomes, and small enigmatic genomes across a large radiation of phyla.</title>
        <authorList>
            <person name="Brown C.T."/>
            <person name="Hug L.A."/>
            <person name="Thomas B.C."/>
            <person name="Sharon I."/>
            <person name="Castelle C.J."/>
            <person name="Singh A."/>
            <person name="Wilkins M.J."/>
            <person name="Williams K.H."/>
            <person name="Banfield J.F."/>
        </authorList>
    </citation>
    <scope>NUCLEOTIDE SEQUENCE [LARGE SCALE GENOMIC DNA]</scope>
</reference>
<dbReference type="AlphaFoldDB" id="A0A0G1BPB8"/>
<protein>
    <submittedName>
        <fullName evidence="2">Uncharacterized protein</fullName>
    </submittedName>
</protein>
<evidence type="ECO:0000313" key="2">
    <source>
        <dbReference type="EMBL" id="KKS48101.1"/>
    </source>
</evidence>
<gene>
    <name evidence="2" type="ORF">UV12_C0003G0060</name>
</gene>
<accession>A0A0G1BPB8</accession>
<feature type="coiled-coil region" evidence="1">
    <location>
        <begin position="42"/>
        <end position="69"/>
    </location>
</feature>
<dbReference type="Proteomes" id="UP000034704">
    <property type="component" value="Unassembled WGS sequence"/>
</dbReference>
<dbReference type="STRING" id="1618756.UV12_C0003G0060"/>
<dbReference type="EMBL" id="LCDG01000003">
    <property type="protein sequence ID" value="KKS48101.1"/>
    <property type="molecule type" value="Genomic_DNA"/>
</dbReference>
<organism evidence="2 3">
    <name type="scientific">Candidatus Nomurabacteria bacterium GW2011_GWC2_42_20</name>
    <dbReference type="NCBI Taxonomy" id="1618756"/>
    <lineage>
        <taxon>Bacteria</taxon>
        <taxon>Candidatus Nomuraibacteriota</taxon>
    </lineage>
</organism>
<name>A0A0G1BPB8_9BACT</name>
<proteinExistence type="predicted"/>
<sequence length="81" mass="9417">MKMEIGELSSICTLAKNEESAIRERLKQVQIKIDELPYLMQRIELSIERDALRQELLSAENKHGNLLSEMEFVKNKTVVQD</sequence>
<evidence type="ECO:0000256" key="1">
    <source>
        <dbReference type="SAM" id="Coils"/>
    </source>
</evidence>
<comment type="caution">
    <text evidence="2">The sequence shown here is derived from an EMBL/GenBank/DDBJ whole genome shotgun (WGS) entry which is preliminary data.</text>
</comment>
<keyword evidence="1" id="KW-0175">Coiled coil</keyword>